<comment type="caution">
    <text evidence="2">The sequence shown here is derived from an EMBL/GenBank/DDBJ whole genome shotgun (WGS) entry which is preliminary data.</text>
</comment>
<accession>A0A428YWY4</accession>
<protein>
    <submittedName>
        <fullName evidence="2">Uncharacterized protein</fullName>
    </submittedName>
</protein>
<dbReference type="Proteomes" id="UP000287547">
    <property type="component" value="Unassembled WGS sequence"/>
</dbReference>
<sequence length="101" mass="10734">MTLPPQRGSSIRRTPARTPVSLDAHPIAPVAPAAAAPGSGTERSTARRFGDPLNLAKDTDDAVESPKQRRDWSEADKITERVEGADAEVPPPVIGNGPYRP</sequence>
<dbReference type="AlphaFoldDB" id="A0A428YWY4"/>
<evidence type="ECO:0000313" key="2">
    <source>
        <dbReference type="EMBL" id="RSM74579.1"/>
    </source>
</evidence>
<feature type="region of interest" description="Disordered" evidence="1">
    <location>
        <begin position="1"/>
        <end position="101"/>
    </location>
</feature>
<feature type="compositionally biased region" description="Low complexity" evidence="1">
    <location>
        <begin position="24"/>
        <end position="37"/>
    </location>
</feature>
<dbReference type="OrthoDB" id="3682216at2"/>
<evidence type="ECO:0000313" key="3">
    <source>
        <dbReference type="Proteomes" id="UP000287547"/>
    </source>
</evidence>
<evidence type="ECO:0000256" key="1">
    <source>
        <dbReference type="SAM" id="MobiDB-lite"/>
    </source>
</evidence>
<dbReference type="EMBL" id="QHKI01000051">
    <property type="protein sequence ID" value="RSM74579.1"/>
    <property type="molecule type" value="Genomic_DNA"/>
</dbReference>
<organism evidence="2 3">
    <name type="scientific">Kibdelosporangium aridum</name>
    <dbReference type="NCBI Taxonomy" id="2030"/>
    <lineage>
        <taxon>Bacteria</taxon>
        <taxon>Bacillati</taxon>
        <taxon>Actinomycetota</taxon>
        <taxon>Actinomycetes</taxon>
        <taxon>Pseudonocardiales</taxon>
        <taxon>Pseudonocardiaceae</taxon>
        <taxon>Kibdelosporangium</taxon>
    </lineage>
</organism>
<gene>
    <name evidence="2" type="ORF">DMH04_39670</name>
</gene>
<reference evidence="2 3" key="1">
    <citation type="submission" date="2018-05" db="EMBL/GenBank/DDBJ databases">
        <title>Evolution of GPA BGCs.</title>
        <authorList>
            <person name="Waglechner N."/>
            <person name="Wright G.D."/>
        </authorList>
    </citation>
    <scope>NUCLEOTIDE SEQUENCE [LARGE SCALE GENOMIC DNA]</scope>
    <source>
        <strain evidence="2 3">A82846</strain>
    </source>
</reference>
<name>A0A428YWY4_KIBAR</name>
<dbReference type="RefSeq" id="WP_037251692.1">
    <property type="nucleotide sequence ID" value="NZ_QHKI01000051.1"/>
</dbReference>
<feature type="compositionally biased region" description="Basic and acidic residues" evidence="1">
    <location>
        <begin position="57"/>
        <end position="84"/>
    </location>
</feature>
<proteinExistence type="predicted"/>